<sequence length="313" mass="33091">MDRSRASSVTWLVLPAIVIGLCQVDLAAGPTVAWLDFNGTIPGESTEEHHKDWIEIKGLGVDTTRTFTSGSGGSPIPSLPKVGEILLTKELDRASPPLFIAAAAGTQPYPLVKLDLNFGTGKPIARLELQSVLLGSQTFAAAAGTDTPKETISLNFSKITYFYLLPDARTAFTSYDMVKNKATSGFDSVVNPDTDSDGMPDAWESAYGLSAGTNDAAGDADGDGLSNLDEFQLGTHPKSGTSFFKATLSAVPATPGSYHLTWNSVVGKTYIIEWSPDLQTPFSPVRTVTAATTSSSETITSGGAVGFYRVRPQ</sequence>
<accession>A0ABT3GE26</accession>
<dbReference type="InterPro" id="IPR008514">
    <property type="entry name" value="T6SS_Hcp"/>
</dbReference>
<keyword evidence="2" id="KW-1185">Reference proteome</keyword>
<reference evidence="1 2" key="1">
    <citation type="submission" date="2022-10" db="EMBL/GenBank/DDBJ databases">
        <title>Luteolibacter arcticus strain CCTCC AB 2014275, whole genome shotgun sequencing project.</title>
        <authorList>
            <person name="Zhao G."/>
            <person name="Shen L."/>
        </authorList>
    </citation>
    <scope>NUCLEOTIDE SEQUENCE [LARGE SCALE GENOMIC DNA]</scope>
    <source>
        <strain evidence="1 2">CCTCC AB 2014275</strain>
    </source>
</reference>
<dbReference type="RefSeq" id="WP_264485973.1">
    <property type="nucleotide sequence ID" value="NZ_JAPDDT010000002.1"/>
</dbReference>
<comment type="caution">
    <text evidence="1">The sequence shown here is derived from an EMBL/GenBank/DDBJ whole genome shotgun (WGS) entry which is preliminary data.</text>
</comment>
<dbReference type="Gene3D" id="2.60.40.10">
    <property type="entry name" value="Immunoglobulins"/>
    <property type="match status" value="1"/>
</dbReference>
<dbReference type="SUPFAM" id="SSF141452">
    <property type="entry name" value="Hcp1-like"/>
    <property type="match status" value="1"/>
</dbReference>
<proteinExistence type="predicted"/>
<dbReference type="EMBL" id="JAPDDT010000002">
    <property type="protein sequence ID" value="MCW1921863.1"/>
    <property type="molecule type" value="Genomic_DNA"/>
</dbReference>
<evidence type="ECO:0000313" key="2">
    <source>
        <dbReference type="Proteomes" id="UP001320876"/>
    </source>
</evidence>
<gene>
    <name evidence="1" type="ORF">OKA05_04825</name>
</gene>
<dbReference type="InterPro" id="IPR013783">
    <property type="entry name" value="Ig-like_fold"/>
</dbReference>
<name>A0ABT3GE26_9BACT</name>
<dbReference type="InterPro" id="IPR036624">
    <property type="entry name" value="Hcp1-lik_sf"/>
</dbReference>
<protein>
    <submittedName>
        <fullName evidence="1">Type VI secretion system tube protein Hcp</fullName>
    </submittedName>
</protein>
<dbReference type="Proteomes" id="UP001320876">
    <property type="component" value="Unassembled WGS sequence"/>
</dbReference>
<dbReference type="Gene3D" id="2.30.110.20">
    <property type="entry name" value="Hcp1-like"/>
    <property type="match status" value="1"/>
</dbReference>
<evidence type="ECO:0000313" key="1">
    <source>
        <dbReference type="EMBL" id="MCW1921863.1"/>
    </source>
</evidence>
<dbReference type="Pfam" id="PF05638">
    <property type="entry name" value="T6SS_HCP"/>
    <property type="match status" value="1"/>
</dbReference>
<organism evidence="1 2">
    <name type="scientific">Luteolibacter arcticus</name>
    <dbReference type="NCBI Taxonomy" id="1581411"/>
    <lineage>
        <taxon>Bacteria</taxon>
        <taxon>Pseudomonadati</taxon>
        <taxon>Verrucomicrobiota</taxon>
        <taxon>Verrucomicrobiia</taxon>
        <taxon>Verrucomicrobiales</taxon>
        <taxon>Verrucomicrobiaceae</taxon>
        <taxon>Luteolibacter</taxon>
    </lineage>
</organism>